<evidence type="ECO:0000313" key="1">
    <source>
        <dbReference type="EMBL" id="CAB4346345.1"/>
    </source>
</evidence>
<proteinExistence type="inferred from homology"/>
<reference evidence="1" key="1">
    <citation type="submission" date="2020-05" db="EMBL/GenBank/DDBJ databases">
        <authorList>
            <person name="Chiriac C."/>
            <person name="Salcher M."/>
            <person name="Ghai R."/>
            <person name="Kavagutti S V."/>
        </authorList>
    </citation>
    <scope>NUCLEOTIDE SEQUENCE</scope>
</reference>
<dbReference type="InterPro" id="IPR002696">
    <property type="entry name" value="Membr_insert_effic_factor_YidD"/>
</dbReference>
<protein>
    <submittedName>
        <fullName evidence="1">Unannotated protein</fullName>
    </submittedName>
</protein>
<dbReference type="NCBIfam" id="TIGR00278">
    <property type="entry name" value="membrane protein insertion efficiency factor YidD"/>
    <property type="match status" value="1"/>
</dbReference>
<sequence>MSLVRKIVAAPIVAYQRFISPGLPRSCKYEPTCSAYAAQSISEYGILRGLVLASWRLLRCNPFSHGGFDPVSDQRLFGHPHRSTPDSTNVS</sequence>
<dbReference type="SMART" id="SM01234">
    <property type="entry name" value="Haemolytic"/>
    <property type="match status" value="1"/>
</dbReference>
<gene>
    <name evidence="1" type="ORF">UFOPK3547_01327</name>
</gene>
<dbReference type="Pfam" id="PF01809">
    <property type="entry name" value="YidD"/>
    <property type="match status" value="1"/>
</dbReference>
<accession>A0A6J5ZW59</accession>
<dbReference type="EMBL" id="CAESAN010000124">
    <property type="protein sequence ID" value="CAB4346345.1"/>
    <property type="molecule type" value="Genomic_DNA"/>
</dbReference>
<dbReference type="PANTHER" id="PTHR33383">
    <property type="entry name" value="MEMBRANE PROTEIN INSERTION EFFICIENCY FACTOR-RELATED"/>
    <property type="match status" value="1"/>
</dbReference>
<name>A0A6J5ZW59_9ZZZZ</name>
<dbReference type="HAMAP" id="MF_00386">
    <property type="entry name" value="UPF0161_YidD"/>
    <property type="match status" value="1"/>
</dbReference>
<dbReference type="AlphaFoldDB" id="A0A6J5ZW59"/>
<organism evidence="1">
    <name type="scientific">freshwater metagenome</name>
    <dbReference type="NCBI Taxonomy" id="449393"/>
    <lineage>
        <taxon>unclassified sequences</taxon>
        <taxon>metagenomes</taxon>
        <taxon>ecological metagenomes</taxon>
    </lineage>
</organism>
<dbReference type="PANTHER" id="PTHR33383:SF1">
    <property type="entry name" value="MEMBRANE PROTEIN INSERTION EFFICIENCY FACTOR-RELATED"/>
    <property type="match status" value="1"/>
</dbReference>